<feature type="transmembrane region" description="Helical" evidence="5">
    <location>
        <begin position="60"/>
        <end position="83"/>
    </location>
</feature>
<dbReference type="Proteomes" id="UP000007798">
    <property type="component" value="Unassembled WGS sequence"/>
</dbReference>
<dbReference type="KEGG" id="dwi:6645113"/>
<protein>
    <recommendedName>
        <fullName evidence="6">Amino acid transporter transmembrane domain-containing protein</fullName>
    </recommendedName>
</protein>
<evidence type="ECO:0000256" key="1">
    <source>
        <dbReference type="ARBA" id="ARBA00004141"/>
    </source>
</evidence>
<accession>B4N3C5</accession>
<feature type="transmembrane region" description="Helical" evidence="5">
    <location>
        <begin position="103"/>
        <end position="122"/>
    </location>
</feature>
<name>B4N3C5_DROWI</name>
<feature type="transmembrane region" description="Helical" evidence="5">
    <location>
        <begin position="222"/>
        <end position="242"/>
    </location>
</feature>
<dbReference type="eggNOG" id="KOG1304">
    <property type="taxonomic scope" value="Eukaryota"/>
</dbReference>
<feature type="transmembrane region" description="Helical" evidence="5">
    <location>
        <begin position="34"/>
        <end position="53"/>
    </location>
</feature>
<dbReference type="PANTHER" id="PTHR22950">
    <property type="entry name" value="AMINO ACID TRANSPORTER"/>
    <property type="match status" value="1"/>
</dbReference>
<proteinExistence type="predicted"/>
<dbReference type="GO" id="GO:0005774">
    <property type="term" value="C:vacuolar membrane"/>
    <property type="evidence" value="ECO:0007669"/>
    <property type="project" value="TreeGrafter"/>
</dbReference>
<keyword evidence="4 5" id="KW-0472">Membrane</keyword>
<dbReference type="AlphaFoldDB" id="B4N3C5"/>
<keyword evidence="8" id="KW-1185">Reference proteome</keyword>
<keyword evidence="3 5" id="KW-1133">Transmembrane helix</keyword>
<dbReference type="EMBL" id="CH964062">
    <property type="protein sequence ID" value="EDW78864.2"/>
    <property type="molecule type" value="Genomic_DNA"/>
</dbReference>
<keyword evidence="2 5" id="KW-0812">Transmembrane</keyword>
<evidence type="ECO:0000313" key="8">
    <source>
        <dbReference type="Proteomes" id="UP000007798"/>
    </source>
</evidence>
<dbReference type="InterPro" id="IPR013057">
    <property type="entry name" value="AA_transpt_TM"/>
</dbReference>
<dbReference type="PANTHER" id="PTHR22950:SF340">
    <property type="entry name" value="AMINO ACID TRANSPORTER TRANSMEMBRANE DOMAIN-CONTAINING PROTEIN-RELATED"/>
    <property type="match status" value="1"/>
</dbReference>
<feature type="domain" description="Amino acid transporter transmembrane" evidence="6">
    <location>
        <begin position="2"/>
        <end position="304"/>
    </location>
</feature>
<dbReference type="HOGENOM" id="CLU_009646_0_1_1"/>
<dbReference type="GO" id="GO:0015179">
    <property type="term" value="F:L-amino acid transmembrane transporter activity"/>
    <property type="evidence" value="ECO:0007669"/>
    <property type="project" value="TreeGrafter"/>
</dbReference>
<sequence>MVDLVLALSHYGVAVVYILFVAKNVQQLIHYHFSYYSLEIFVAVVGILLLPLFMVRQLKYLVPLNVLSNVLMYMGFLLIFYYLFRGLPSMSDRKMIGAFDELLEFFGIVFFAVTSVGVMLAIESKMATPEKYIGCFGILNIAAVIVVFSNLLFGVLGFWRYGDEIRSSVTLNLPSDTVVSQISKISIALGVFMTYPLSGYVTIDIIIREWVLKGRSYPHPHMIEYIVRVLFVFLSTINAMAFPKLSPLVALVGSVTISVLNLIFPAFIEMSLLYSNSYGRLKWILVKDILLVILGFSILVHGLYSGTRTMLRTYHPDYQDNQKCLNVSTKSTCQIDDL</sequence>
<evidence type="ECO:0000256" key="5">
    <source>
        <dbReference type="SAM" id="Phobius"/>
    </source>
</evidence>
<feature type="transmembrane region" description="Helical" evidence="5">
    <location>
        <begin position="284"/>
        <end position="304"/>
    </location>
</feature>
<feature type="transmembrane region" description="Helical" evidence="5">
    <location>
        <begin position="181"/>
        <end position="201"/>
    </location>
</feature>
<evidence type="ECO:0000256" key="2">
    <source>
        <dbReference type="ARBA" id="ARBA00022692"/>
    </source>
</evidence>
<dbReference type="OrthoDB" id="1684102at2759"/>
<dbReference type="InParanoid" id="B4N3C5"/>
<feature type="transmembrane region" description="Helical" evidence="5">
    <location>
        <begin position="248"/>
        <end position="272"/>
    </location>
</feature>
<feature type="transmembrane region" description="Helical" evidence="5">
    <location>
        <begin position="134"/>
        <end position="161"/>
    </location>
</feature>
<organism evidence="7 8">
    <name type="scientific">Drosophila willistoni</name>
    <name type="common">Fruit fly</name>
    <dbReference type="NCBI Taxonomy" id="7260"/>
    <lineage>
        <taxon>Eukaryota</taxon>
        <taxon>Metazoa</taxon>
        <taxon>Ecdysozoa</taxon>
        <taxon>Arthropoda</taxon>
        <taxon>Hexapoda</taxon>
        <taxon>Insecta</taxon>
        <taxon>Pterygota</taxon>
        <taxon>Neoptera</taxon>
        <taxon>Endopterygota</taxon>
        <taxon>Diptera</taxon>
        <taxon>Brachycera</taxon>
        <taxon>Muscomorpha</taxon>
        <taxon>Ephydroidea</taxon>
        <taxon>Drosophilidae</taxon>
        <taxon>Drosophila</taxon>
        <taxon>Sophophora</taxon>
    </lineage>
</organism>
<evidence type="ECO:0000256" key="3">
    <source>
        <dbReference type="ARBA" id="ARBA00022989"/>
    </source>
</evidence>
<evidence type="ECO:0000256" key="4">
    <source>
        <dbReference type="ARBA" id="ARBA00023136"/>
    </source>
</evidence>
<comment type="subcellular location">
    <subcellularLocation>
        <location evidence="1">Membrane</location>
        <topology evidence="1">Multi-pass membrane protein</topology>
    </subcellularLocation>
</comment>
<evidence type="ECO:0000313" key="7">
    <source>
        <dbReference type="EMBL" id="EDW78864.2"/>
    </source>
</evidence>
<dbReference type="Pfam" id="PF01490">
    <property type="entry name" value="Aa_trans"/>
    <property type="match status" value="1"/>
</dbReference>
<evidence type="ECO:0000259" key="6">
    <source>
        <dbReference type="Pfam" id="PF01490"/>
    </source>
</evidence>
<reference evidence="7 8" key="1">
    <citation type="journal article" date="2007" name="Nature">
        <title>Evolution of genes and genomes on the Drosophila phylogeny.</title>
        <authorList>
            <consortium name="Drosophila 12 Genomes Consortium"/>
            <person name="Clark A.G."/>
            <person name="Eisen M.B."/>
            <person name="Smith D.R."/>
            <person name="Bergman C.M."/>
            <person name="Oliver B."/>
            <person name="Markow T.A."/>
            <person name="Kaufman T.C."/>
            <person name="Kellis M."/>
            <person name="Gelbart W."/>
            <person name="Iyer V.N."/>
            <person name="Pollard D.A."/>
            <person name="Sackton T.B."/>
            <person name="Larracuente A.M."/>
            <person name="Singh N.D."/>
            <person name="Abad J.P."/>
            <person name="Abt D.N."/>
            <person name="Adryan B."/>
            <person name="Aguade M."/>
            <person name="Akashi H."/>
            <person name="Anderson W.W."/>
            <person name="Aquadro C.F."/>
            <person name="Ardell D.H."/>
            <person name="Arguello R."/>
            <person name="Artieri C.G."/>
            <person name="Barbash D.A."/>
            <person name="Barker D."/>
            <person name="Barsanti P."/>
            <person name="Batterham P."/>
            <person name="Batzoglou S."/>
            <person name="Begun D."/>
            <person name="Bhutkar A."/>
            <person name="Blanco E."/>
            <person name="Bosak S.A."/>
            <person name="Bradley R.K."/>
            <person name="Brand A.D."/>
            <person name="Brent M.R."/>
            <person name="Brooks A.N."/>
            <person name="Brown R.H."/>
            <person name="Butlin R.K."/>
            <person name="Caggese C."/>
            <person name="Calvi B.R."/>
            <person name="Bernardo de Carvalho A."/>
            <person name="Caspi A."/>
            <person name="Castrezana S."/>
            <person name="Celniker S.E."/>
            <person name="Chang J.L."/>
            <person name="Chapple C."/>
            <person name="Chatterji S."/>
            <person name="Chinwalla A."/>
            <person name="Civetta A."/>
            <person name="Clifton S.W."/>
            <person name="Comeron J.M."/>
            <person name="Costello J.C."/>
            <person name="Coyne J.A."/>
            <person name="Daub J."/>
            <person name="David R.G."/>
            <person name="Delcher A.L."/>
            <person name="Delehaunty K."/>
            <person name="Do C.B."/>
            <person name="Ebling H."/>
            <person name="Edwards K."/>
            <person name="Eickbush T."/>
            <person name="Evans J.D."/>
            <person name="Filipski A."/>
            <person name="Findeiss S."/>
            <person name="Freyhult E."/>
            <person name="Fulton L."/>
            <person name="Fulton R."/>
            <person name="Garcia A.C."/>
            <person name="Gardiner A."/>
            <person name="Garfield D.A."/>
            <person name="Garvin B.E."/>
            <person name="Gibson G."/>
            <person name="Gilbert D."/>
            <person name="Gnerre S."/>
            <person name="Godfrey J."/>
            <person name="Good R."/>
            <person name="Gotea V."/>
            <person name="Gravely B."/>
            <person name="Greenberg A.J."/>
            <person name="Griffiths-Jones S."/>
            <person name="Gross S."/>
            <person name="Guigo R."/>
            <person name="Gustafson E.A."/>
            <person name="Haerty W."/>
            <person name="Hahn M.W."/>
            <person name="Halligan D.L."/>
            <person name="Halpern A.L."/>
            <person name="Halter G.M."/>
            <person name="Han M.V."/>
            <person name="Heger A."/>
            <person name="Hillier L."/>
            <person name="Hinrichs A.S."/>
            <person name="Holmes I."/>
            <person name="Hoskins R.A."/>
            <person name="Hubisz M.J."/>
            <person name="Hultmark D."/>
            <person name="Huntley M.A."/>
            <person name="Jaffe D.B."/>
            <person name="Jagadeeshan S."/>
            <person name="Jeck W.R."/>
            <person name="Johnson J."/>
            <person name="Jones C.D."/>
            <person name="Jordan W.C."/>
            <person name="Karpen G.H."/>
            <person name="Kataoka E."/>
            <person name="Keightley P.D."/>
            <person name="Kheradpour P."/>
            <person name="Kirkness E.F."/>
            <person name="Koerich L.B."/>
            <person name="Kristiansen K."/>
            <person name="Kudrna D."/>
            <person name="Kulathinal R.J."/>
            <person name="Kumar S."/>
            <person name="Kwok R."/>
            <person name="Lander E."/>
            <person name="Langley C.H."/>
            <person name="Lapoint R."/>
            <person name="Lazzaro B.P."/>
            <person name="Lee S.J."/>
            <person name="Levesque L."/>
            <person name="Li R."/>
            <person name="Lin C.F."/>
            <person name="Lin M.F."/>
            <person name="Lindblad-Toh K."/>
            <person name="Llopart A."/>
            <person name="Long M."/>
            <person name="Low L."/>
            <person name="Lozovsky E."/>
            <person name="Lu J."/>
            <person name="Luo M."/>
            <person name="Machado C.A."/>
            <person name="Makalowski W."/>
            <person name="Marzo M."/>
            <person name="Matsuda M."/>
            <person name="Matzkin L."/>
            <person name="McAllister B."/>
            <person name="McBride C.S."/>
            <person name="McKernan B."/>
            <person name="McKernan K."/>
            <person name="Mendez-Lago M."/>
            <person name="Minx P."/>
            <person name="Mollenhauer M.U."/>
            <person name="Montooth K."/>
            <person name="Mount S.M."/>
            <person name="Mu X."/>
            <person name="Myers E."/>
            <person name="Negre B."/>
            <person name="Newfeld S."/>
            <person name="Nielsen R."/>
            <person name="Noor M.A."/>
            <person name="O'Grady P."/>
            <person name="Pachter L."/>
            <person name="Papaceit M."/>
            <person name="Parisi M.J."/>
            <person name="Parisi M."/>
            <person name="Parts L."/>
            <person name="Pedersen J.S."/>
            <person name="Pesole G."/>
            <person name="Phillippy A.M."/>
            <person name="Ponting C.P."/>
            <person name="Pop M."/>
            <person name="Porcelli D."/>
            <person name="Powell J.R."/>
            <person name="Prohaska S."/>
            <person name="Pruitt K."/>
            <person name="Puig M."/>
            <person name="Quesneville H."/>
            <person name="Ram K.R."/>
            <person name="Rand D."/>
            <person name="Rasmussen M.D."/>
            <person name="Reed L.K."/>
            <person name="Reenan R."/>
            <person name="Reily A."/>
            <person name="Remington K.A."/>
            <person name="Rieger T.T."/>
            <person name="Ritchie M.G."/>
            <person name="Robin C."/>
            <person name="Rogers Y.H."/>
            <person name="Rohde C."/>
            <person name="Rozas J."/>
            <person name="Rubenfield M.J."/>
            <person name="Ruiz A."/>
            <person name="Russo S."/>
            <person name="Salzberg S.L."/>
            <person name="Sanchez-Gracia A."/>
            <person name="Saranga D.J."/>
            <person name="Sato H."/>
            <person name="Schaeffer S.W."/>
            <person name="Schatz M.C."/>
            <person name="Schlenke T."/>
            <person name="Schwartz R."/>
            <person name="Segarra C."/>
            <person name="Singh R.S."/>
            <person name="Sirot L."/>
            <person name="Sirota M."/>
            <person name="Sisneros N.B."/>
            <person name="Smith C.D."/>
            <person name="Smith T.F."/>
            <person name="Spieth J."/>
            <person name="Stage D.E."/>
            <person name="Stark A."/>
            <person name="Stephan W."/>
            <person name="Strausberg R.L."/>
            <person name="Strempel S."/>
            <person name="Sturgill D."/>
            <person name="Sutton G."/>
            <person name="Sutton G.G."/>
            <person name="Tao W."/>
            <person name="Teichmann S."/>
            <person name="Tobari Y.N."/>
            <person name="Tomimura Y."/>
            <person name="Tsolas J.M."/>
            <person name="Valente V.L."/>
            <person name="Venter E."/>
            <person name="Venter J.C."/>
            <person name="Vicario S."/>
            <person name="Vieira F.G."/>
            <person name="Vilella A.J."/>
            <person name="Villasante A."/>
            <person name="Walenz B."/>
            <person name="Wang J."/>
            <person name="Wasserman M."/>
            <person name="Watts T."/>
            <person name="Wilson D."/>
            <person name="Wilson R.K."/>
            <person name="Wing R.A."/>
            <person name="Wolfner M.F."/>
            <person name="Wong A."/>
            <person name="Wong G.K."/>
            <person name="Wu C.I."/>
            <person name="Wu G."/>
            <person name="Yamamoto D."/>
            <person name="Yang H.P."/>
            <person name="Yang S.P."/>
            <person name="Yorke J.A."/>
            <person name="Yoshida K."/>
            <person name="Zdobnov E."/>
            <person name="Zhang P."/>
            <person name="Zhang Y."/>
            <person name="Zimin A.V."/>
            <person name="Baldwin J."/>
            <person name="Abdouelleil A."/>
            <person name="Abdulkadir J."/>
            <person name="Abebe A."/>
            <person name="Abera B."/>
            <person name="Abreu J."/>
            <person name="Acer S.C."/>
            <person name="Aftuck L."/>
            <person name="Alexander A."/>
            <person name="An P."/>
            <person name="Anderson E."/>
            <person name="Anderson S."/>
            <person name="Arachi H."/>
            <person name="Azer M."/>
            <person name="Bachantsang P."/>
            <person name="Barry A."/>
            <person name="Bayul T."/>
            <person name="Berlin A."/>
            <person name="Bessette D."/>
            <person name="Bloom T."/>
            <person name="Blye J."/>
            <person name="Boguslavskiy L."/>
            <person name="Bonnet C."/>
            <person name="Boukhgalter B."/>
            <person name="Bourzgui I."/>
            <person name="Brown A."/>
            <person name="Cahill P."/>
            <person name="Channer S."/>
            <person name="Cheshatsang Y."/>
            <person name="Chuda L."/>
            <person name="Citroen M."/>
            <person name="Collymore A."/>
            <person name="Cooke P."/>
            <person name="Costello M."/>
            <person name="D'Aco K."/>
            <person name="Daza R."/>
            <person name="De Haan G."/>
            <person name="DeGray S."/>
            <person name="DeMaso C."/>
            <person name="Dhargay N."/>
            <person name="Dooley K."/>
            <person name="Dooley E."/>
            <person name="Doricent M."/>
            <person name="Dorje P."/>
            <person name="Dorjee K."/>
            <person name="Dupes A."/>
            <person name="Elong R."/>
            <person name="Falk J."/>
            <person name="Farina A."/>
            <person name="Faro S."/>
            <person name="Ferguson D."/>
            <person name="Fisher S."/>
            <person name="Foley C.D."/>
            <person name="Franke A."/>
            <person name="Friedrich D."/>
            <person name="Gadbois L."/>
            <person name="Gearin G."/>
            <person name="Gearin C.R."/>
            <person name="Giannoukos G."/>
            <person name="Goode T."/>
            <person name="Graham J."/>
            <person name="Grandbois E."/>
            <person name="Grewal S."/>
            <person name="Gyaltsen K."/>
            <person name="Hafez N."/>
            <person name="Hagos B."/>
            <person name="Hall J."/>
            <person name="Henson C."/>
            <person name="Hollinger A."/>
            <person name="Honan T."/>
            <person name="Huard M.D."/>
            <person name="Hughes L."/>
            <person name="Hurhula B."/>
            <person name="Husby M.E."/>
            <person name="Kamat A."/>
            <person name="Kanga B."/>
            <person name="Kashin S."/>
            <person name="Khazanovich D."/>
            <person name="Kisner P."/>
            <person name="Lance K."/>
            <person name="Lara M."/>
            <person name="Lee W."/>
            <person name="Lennon N."/>
            <person name="Letendre F."/>
            <person name="LeVine R."/>
            <person name="Lipovsky A."/>
            <person name="Liu X."/>
            <person name="Liu J."/>
            <person name="Liu S."/>
            <person name="Lokyitsang T."/>
            <person name="Lokyitsang Y."/>
            <person name="Lubonja R."/>
            <person name="Lui A."/>
            <person name="MacDonald P."/>
            <person name="Magnisalis V."/>
            <person name="Maru K."/>
            <person name="Matthews C."/>
            <person name="McCusker W."/>
            <person name="McDonough S."/>
            <person name="Mehta T."/>
            <person name="Meldrim J."/>
            <person name="Meneus L."/>
            <person name="Mihai O."/>
            <person name="Mihalev A."/>
            <person name="Mihova T."/>
            <person name="Mittelman R."/>
            <person name="Mlenga V."/>
            <person name="Montmayeur A."/>
            <person name="Mulrain L."/>
            <person name="Navidi A."/>
            <person name="Naylor J."/>
            <person name="Negash T."/>
            <person name="Nguyen T."/>
            <person name="Nguyen N."/>
            <person name="Nicol R."/>
            <person name="Norbu C."/>
            <person name="Norbu N."/>
            <person name="Novod N."/>
            <person name="O'Neill B."/>
            <person name="Osman S."/>
            <person name="Markiewicz E."/>
            <person name="Oyono O.L."/>
            <person name="Patti C."/>
            <person name="Phunkhang P."/>
            <person name="Pierre F."/>
            <person name="Priest M."/>
            <person name="Raghuraman S."/>
            <person name="Rege F."/>
            <person name="Reyes R."/>
            <person name="Rise C."/>
            <person name="Rogov P."/>
            <person name="Ross K."/>
            <person name="Ryan E."/>
            <person name="Settipalli S."/>
            <person name="Shea T."/>
            <person name="Sherpa N."/>
            <person name="Shi L."/>
            <person name="Shih D."/>
            <person name="Sparrow T."/>
            <person name="Spaulding J."/>
            <person name="Stalker J."/>
            <person name="Stange-Thomann N."/>
            <person name="Stavropoulos S."/>
            <person name="Stone C."/>
            <person name="Strader C."/>
            <person name="Tesfaye S."/>
            <person name="Thomson T."/>
            <person name="Thoulutsang Y."/>
            <person name="Thoulutsang D."/>
            <person name="Topham K."/>
            <person name="Topping I."/>
            <person name="Tsamla T."/>
            <person name="Vassiliev H."/>
            <person name="Vo A."/>
            <person name="Wangchuk T."/>
            <person name="Wangdi T."/>
            <person name="Weiand M."/>
            <person name="Wilkinson J."/>
            <person name="Wilson A."/>
            <person name="Yadav S."/>
            <person name="Young G."/>
            <person name="Yu Q."/>
            <person name="Zembek L."/>
            <person name="Zhong D."/>
            <person name="Zimmer A."/>
            <person name="Zwirko Z."/>
            <person name="Jaffe D.B."/>
            <person name="Alvarez P."/>
            <person name="Brockman W."/>
            <person name="Butler J."/>
            <person name="Chin C."/>
            <person name="Gnerre S."/>
            <person name="Grabherr M."/>
            <person name="Kleber M."/>
            <person name="Mauceli E."/>
            <person name="MacCallum I."/>
        </authorList>
    </citation>
    <scope>NUCLEOTIDE SEQUENCE [LARGE SCALE GENOMIC DNA]</scope>
    <source>
        <strain evidence="8">Tucson 14030-0811.24</strain>
    </source>
</reference>
<feature type="transmembrane region" description="Helical" evidence="5">
    <location>
        <begin position="5"/>
        <end position="22"/>
    </location>
</feature>
<gene>
    <name evidence="7" type="primary">Dwil\GK12488</name>
    <name evidence="7" type="ORF">Dwil_GK12488</name>
</gene>